<dbReference type="EC" id="6.3.5.-" evidence="1"/>
<comment type="similarity">
    <text evidence="1">Belongs to the GatC family.</text>
</comment>
<dbReference type="Proteomes" id="UP000249185">
    <property type="component" value="Unassembled WGS sequence"/>
</dbReference>
<name>A0A2W5NBH9_RHOSU</name>
<accession>A0A2W5NBH9</accession>
<dbReference type="PANTHER" id="PTHR15004">
    <property type="entry name" value="GLUTAMYL-TRNA(GLN) AMIDOTRANSFERASE SUBUNIT C, MITOCHONDRIAL"/>
    <property type="match status" value="1"/>
</dbReference>
<dbReference type="GO" id="GO:0050566">
    <property type="term" value="F:asparaginyl-tRNA synthase (glutamine-hydrolyzing) activity"/>
    <property type="evidence" value="ECO:0007669"/>
    <property type="project" value="RHEA"/>
</dbReference>
<dbReference type="SUPFAM" id="SSF141000">
    <property type="entry name" value="Glu-tRNAGln amidotransferase C subunit"/>
    <property type="match status" value="1"/>
</dbReference>
<dbReference type="AlphaFoldDB" id="A0A2W5NBH9"/>
<dbReference type="InterPro" id="IPR003837">
    <property type="entry name" value="GatC"/>
</dbReference>
<dbReference type="PANTHER" id="PTHR15004:SF0">
    <property type="entry name" value="GLUTAMYL-TRNA(GLN) AMIDOTRANSFERASE SUBUNIT C, MITOCHONDRIAL"/>
    <property type="match status" value="1"/>
</dbReference>
<comment type="function">
    <text evidence="1">Allows the formation of correctly charged Asn-tRNA(Asn) or Gln-tRNA(Gln) through the transamidation of misacylated Asp-tRNA(Asn) or Glu-tRNA(Gln) in organisms which lack either or both of asparaginyl-tRNA or glutaminyl-tRNA synthetases. The reaction takes place in the presence of glutamine and ATP through an activated phospho-Asp-tRNA(Asn) or phospho-Glu-tRNA(Gln).</text>
</comment>
<gene>
    <name evidence="1" type="primary">gatC</name>
    <name evidence="2" type="ORF">DI556_10285</name>
</gene>
<dbReference type="GO" id="GO:0006450">
    <property type="term" value="P:regulation of translational fidelity"/>
    <property type="evidence" value="ECO:0007669"/>
    <property type="project" value="InterPro"/>
</dbReference>
<comment type="catalytic activity">
    <reaction evidence="1">
        <text>L-aspartyl-tRNA(Asn) + L-glutamine + ATP + H2O = L-asparaginyl-tRNA(Asn) + L-glutamate + ADP + phosphate + 2 H(+)</text>
        <dbReference type="Rhea" id="RHEA:14513"/>
        <dbReference type="Rhea" id="RHEA-COMP:9674"/>
        <dbReference type="Rhea" id="RHEA-COMP:9677"/>
        <dbReference type="ChEBI" id="CHEBI:15377"/>
        <dbReference type="ChEBI" id="CHEBI:15378"/>
        <dbReference type="ChEBI" id="CHEBI:29985"/>
        <dbReference type="ChEBI" id="CHEBI:30616"/>
        <dbReference type="ChEBI" id="CHEBI:43474"/>
        <dbReference type="ChEBI" id="CHEBI:58359"/>
        <dbReference type="ChEBI" id="CHEBI:78515"/>
        <dbReference type="ChEBI" id="CHEBI:78516"/>
        <dbReference type="ChEBI" id="CHEBI:456216"/>
    </reaction>
</comment>
<keyword evidence="1" id="KW-0648">Protein biosynthesis</keyword>
<proteinExistence type="inferred from homology"/>
<comment type="subunit">
    <text evidence="1">Heterotrimer of A, B and C subunits.</text>
</comment>
<dbReference type="InterPro" id="IPR036113">
    <property type="entry name" value="Asp/Glu-ADT_sf_sub_c"/>
</dbReference>
<sequence length="95" mass="10153">MSIDKETARRVAHLARIEVAETDLEPLASELSAILGFMEQLAEVDIAAVEPMTSVTPMAAPLRADAITDGGYPERVLANAPDARSGFFTVPKVVE</sequence>
<dbReference type="Gene3D" id="1.10.20.60">
    <property type="entry name" value="Glu-tRNAGln amidotransferase C subunit, N-terminal domain"/>
    <property type="match status" value="1"/>
</dbReference>
<keyword evidence="1" id="KW-0067">ATP-binding</keyword>
<dbReference type="GO" id="GO:0070681">
    <property type="term" value="P:glutaminyl-tRNAGln biosynthesis via transamidation"/>
    <property type="evidence" value="ECO:0007669"/>
    <property type="project" value="TreeGrafter"/>
</dbReference>
<comment type="caution">
    <text evidence="2">The sequence shown here is derived from an EMBL/GenBank/DDBJ whole genome shotgun (WGS) entry which is preliminary data.</text>
</comment>
<organism evidence="2 3">
    <name type="scientific">Rhodovulum sulfidophilum</name>
    <name type="common">Rhodobacter sulfidophilus</name>
    <dbReference type="NCBI Taxonomy" id="35806"/>
    <lineage>
        <taxon>Bacteria</taxon>
        <taxon>Pseudomonadati</taxon>
        <taxon>Pseudomonadota</taxon>
        <taxon>Alphaproteobacteria</taxon>
        <taxon>Rhodobacterales</taxon>
        <taxon>Paracoccaceae</taxon>
        <taxon>Rhodovulum</taxon>
    </lineage>
</organism>
<keyword evidence="2" id="KW-0808">Transferase</keyword>
<evidence type="ECO:0000256" key="1">
    <source>
        <dbReference type="HAMAP-Rule" id="MF_00122"/>
    </source>
</evidence>
<dbReference type="EMBL" id="QFPW01000006">
    <property type="protein sequence ID" value="PZQ49838.1"/>
    <property type="molecule type" value="Genomic_DNA"/>
</dbReference>
<dbReference type="GO" id="GO:0016740">
    <property type="term" value="F:transferase activity"/>
    <property type="evidence" value="ECO:0007669"/>
    <property type="project" value="UniProtKB-KW"/>
</dbReference>
<dbReference type="GO" id="GO:0050567">
    <property type="term" value="F:glutaminyl-tRNA synthase (glutamine-hydrolyzing) activity"/>
    <property type="evidence" value="ECO:0007669"/>
    <property type="project" value="UniProtKB-UniRule"/>
</dbReference>
<reference evidence="2 3" key="1">
    <citation type="submission" date="2017-08" db="EMBL/GenBank/DDBJ databases">
        <title>Infants hospitalized years apart are colonized by the same room-sourced microbial strains.</title>
        <authorList>
            <person name="Brooks B."/>
            <person name="Olm M.R."/>
            <person name="Firek B.A."/>
            <person name="Baker R."/>
            <person name="Thomas B.C."/>
            <person name="Morowitz M.J."/>
            <person name="Banfield J.F."/>
        </authorList>
    </citation>
    <scope>NUCLEOTIDE SEQUENCE [LARGE SCALE GENOMIC DNA]</scope>
    <source>
        <strain evidence="2">S2_005_002_R2_34</strain>
    </source>
</reference>
<protein>
    <recommendedName>
        <fullName evidence="1">Aspartyl/glutamyl-tRNA(Asn/Gln) amidotransferase subunit C</fullName>
        <shortName evidence="1">Asp/Glu-ADT subunit C</shortName>
        <ecNumber evidence="1">6.3.5.-</ecNumber>
    </recommendedName>
</protein>
<keyword evidence="1" id="KW-0547">Nucleotide-binding</keyword>
<dbReference type="HAMAP" id="MF_00122">
    <property type="entry name" value="GatC"/>
    <property type="match status" value="1"/>
</dbReference>
<dbReference type="NCBIfam" id="TIGR00135">
    <property type="entry name" value="gatC"/>
    <property type="match status" value="1"/>
</dbReference>
<evidence type="ECO:0000313" key="3">
    <source>
        <dbReference type="Proteomes" id="UP000249185"/>
    </source>
</evidence>
<evidence type="ECO:0000313" key="2">
    <source>
        <dbReference type="EMBL" id="PZQ49838.1"/>
    </source>
</evidence>
<comment type="catalytic activity">
    <reaction evidence="1">
        <text>L-glutamyl-tRNA(Gln) + L-glutamine + ATP + H2O = L-glutaminyl-tRNA(Gln) + L-glutamate + ADP + phosphate + H(+)</text>
        <dbReference type="Rhea" id="RHEA:17521"/>
        <dbReference type="Rhea" id="RHEA-COMP:9681"/>
        <dbReference type="Rhea" id="RHEA-COMP:9684"/>
        <dbReference type="ChEBI" id="CHEBI:15377"/>
        <dbReference type="ChEBI" id="CHEBI:15378"/>
        <dbReference type="ChEBI" id="CHEBI:29985"/>
        <dbReference type="ChEBI" id="CHEBI:30616"/>
        <dbReference type="ChEBI" id="CHEBI:43474"/>
        <dbReference type="ChEBI" id="CHEBI:58359"/>
        <dbReference type="ChEBI" id="CHEBI:78520"/>
        <dbReference type="ChEBI" id="CHEBI:78521"/>
        <dbReference type="ChEBI" id="CHEBI:456216"/>
    </reaction>
</comment>
<dbReference type="GO" id="GO:0005524">
    <property type="term" value="F:ATP binding"/>
    <property type="evidence" value="ECO:0007669"/>
    <property type="project" value="UniProtKB-KW"/>
</dbReference>
<dbReference type="GO" id="GO:0006412">
    <property type="term" value="P:translation"/>
    <property type="evidence" value="ECO:0007669"/>
    <property type="project" value="UniProtKB-UniRule"/>
</dbReference>
<dbReference type="Pfam" id="PF02686">
    <property type="entry name" value="GatC"/>
    <property type="match status" value="1"/>
</dbReference>
<keyword evidence="1" id="KW-0436">Ligase</keyword>